<dbReference type="InterPro" id="IPR007263">
    <property type="entry name" value="DCC1-like"/>
</dbReference>
<dbReference type="Proteomes" id="UP000245754">
    <property type="component" value="Unassembled WGS sequence"/>
</dbReference>
<dbReference type="PANTHER" id="PTHR34290:SF2">
    <property type="entry name" value="OS04G0668800 PROTEIN"/>
    <property type="match status" value="1"/>
</dbReference>
<dbReference type="AlphaFoldDB" id="A0A316ET23"/>
<evidence type="ECO:0000313" key="1">
    <source>
        <dbReference type="EMBL" id="PWK34252.1"/>
    </source>
</evidence>
<name>A0A316ET23_9BURK</name>
<proteinExistence type="predicted"/>
<comment type="caution">
    <text evidence="1">The sequence shown here is derived from an EMBL/GenBank/DDBJ whole genome shotgun (WGS) entry which is preliminary data.</text>
</comment>
<organism evidence="1 2">
    <name type="scientific">Cupriavidus plantarum</name>
    <dbReference type="NCBI Taxonomy" id="942865"/>
    <lineage>
        <taxon>Bacteria</taxon>
        <taxon>Pseudomonadati</taxon>
        <taxon>Pseudomonadota</taxon>
        <taxon>Betaproteobacteria</taxon>
        <taxon>Burkholderiales</taxon>
        <taxon>Burkholderiaceae</taxon>
        <taxon>Cupriavidus</taxon>
    </lineage>
</organism>
<dbReference type="PANTHER" id="PTHR34290">
    <property type="entry name" value="SI:CH73-390P7.2"/>
    <property type="match status" value="1"/>
</dbReference>
<sequence>MNSALLELYFDGQCGFCATEMRRLSEWDTERRLSFVDIAQPGFDCAPLGVDMAALNRALHGRASDGRMLVGIDCMLAAYTLVGRGGLVWPLRVPGLRRVLAAMYRAFARNRYAFSRWLGYRTPPACGGGTCHVGNPFLTDERPHDSH</sequence>
<reference evidence="1 2" key="1">
    <citation type="submission" date="2018-05" db="EMBL/GenBank/DDBJ databases">
        <title>Genomic Encyclopedia of Type Strains, Phase IV (KMG-V): Genome sequencing to study the core and pangenomes of soil and plant-associated prokaryotes.</title>
        <authorList>
            <person name="Whitman W."/>
        </authorList>
    </citation>
    <scope>NUCLEOTIDE SEQUENCE [LARGE SCALE GENOMIC DNA]</scope>
    <source>
        <strain evidence="1 2">SLV-132</strain>
    </source>
</reference>
<protein>
    <submittedName>
        <fullName evidence="1">Putative DCC family thiol-disulfide oxidoreductase YuxK</fullName>
    </submittedName>
</protein>
<evidence type="ECO:0000313" key="2">
    <source>
        <dbReference type="Proteomes" id="UP000245754"/>
    </source>
</evidence>
<dbReference type="InterPro" id="IPR044691">
    <property type="entry name" value="DCC1_Trx"/>
</dbReference>
<keyword evidence="2" id="KW-1185">Reference proteome</keyword>
<dbReference type="Pfam" id="PF04134">
    <property type="entry name" value="DCC1-like"/>
    <property type="match status" value="1"/>
</dbReference>
<dbReference type="EMBL" id="QGGT01000003">
    <property type="protein sequence ID" value="PWK34252.1"/>
    <property type="molecule type" value="Genomic_DNA"/>
</dbReference>
<accession>A0A316ET23</accession>
<gene>
    <name evidence="1" type="ORF">C7419_103571</name>
</gene>
<dbReference type="GO" id="GO:0015035">
    <property type="term" value="F:protein-disulfide reductase activity"/>
    <property type="evidence" value="ECO:0007669"/>
    <property type="project" value="InterPro"/>
</dbReference>